<sequence>MTKRIDQQTELAVGRFRALISTRYDFVADDLAVVETCDDGADAFAAYRRRHRADPER</sequence>
<evidence type="ECO:0000313" key="2">
    <source>
        <dbReference type="Proteomes" id="UP000483379"/>
    </source>
</evidence>
<organism evidence="1 2">
    <name type="scientific">Thiorhodococcus minor</name>
    <dbReference type="NCBI Taxonomy" id="57489"/>
    <lineage>
        <taxon>Bacteria</taxon>
        <taxon>Pseudomonadati</taxon>
        <taxon>Pseudomonadota</taxon>
        <taxon>Gammaproteobacteria</taxon>
        <taxon>Chromatiales</taxon>
        <taxon>Chromatiaceae</taxon>
        <taxon>Thiorhodococcus</taxon>
    </lineage>
</organism>
<proteinExistence type="predicted"/>
<gene>
    <name evidence="1" type="ORF">G3446_26435</name>
</gene>
<keyword evidence="2" id="KW-1185">Reference proteome</keyword>
<dbReference type="RefSeq" id="WP_164456638.1">
    <property type="nucleotide sequence ID" value="NZ_JAAIJQ010000219.1"/>
</dbReference>
<evidence type="ECO:0000313" key="1">
    <source>
        <dbReference type="EMBL" id="NEV65321.1"/>
    </source>
</evidence>
<dbReference type="AlphaFoldDB" id="A0A6M0K7G0"/>
<protein>
    <submittedName>
        <fullName evidence="1">Uncharacterized protein</fullName>
    </submittedName>
</protein>
<accession>A0A6M0K7G0</accession>
<name>A0A6M0K7G0_9GAMM</name>
<dbReference type="Proteomes" id="UP000483379">
    <property type="component" value="Unassembled WGS sequence"/>
</dbReference>
<reference evidence="1 2" key="1">
    <citation type="submission" date="2020-02" db="EMBL/GenBank/DDBJ databases">
        <title>Genome sequences of Thiorhodococcus mannitoliphagus and Thiorhodococcus minor, purple sulfur photosynthetic bacteria in the gammaproteobacterial family, Chromatiaceae.</title>
        <authorList>
            <person name="Aviles F.A."/>
            <person name="Meyer T.E."/>
            <person name="Kyndt J.A."/>
        </authorList>
    </citation>
    <scope>NUCLEOTIDE SEQUENCE [LARGE SCALE GENOMIC DNA]</scope>
    <source>
        <strain evidence="1 2">DSM 11518</strain>
    </source>
</reference>
<comment type="caution">
    <text evidence="1">The sequence shown here is derived from an EMBL/GenBank/DDBJ whole genome shotgun (WGS) entry which is preliminary data.</text>
</comment>
<dbReference type="EMBL" id="JAAIJQ010000219">
    <property type="protein sequence ID" value="NEV65321.1"/>
    <property type="molecule type" value="Genomic_DNA"/>
</dbReference>